<proteinExistence type="predicted"/>
<feature type="region of interest" description="Disordered" evidence="11">
    <location>
        <begin position="953"/>
        <end position="975"/>
    </location>
</feature>
<gene>
    <name evidence="13" type="ORF">TPAB3V08_LOCUS4023</name>
</gene>
<keyword evidence="3" id="KW-0677">Repeat</keyword>
<evidence type="ECO:0000313" key="14">
    <source>
        <dbReference type="Proteomes" id="UP001153148"/>
    </source>
</evidence>
<dbReference type="SMART" id="SM00355">
    <property type="entry name" value="ZnF_C2H2"/>
    <property type="match status" value="21"/>
</dbReference>
<dbReference type="PANTHER" id="PTHR24384">
    <property type="entry name" value="FINGER PUTATIVE TRANSCRIPTION FACTOR FAMILY-RELATED"/>
    <property type="match status" value="1"/>
</dbReference>
<feature type="domain" description="C2H2-type" evidence="12">
    <location>
        <begin position="608"/>
        <end position="635"/>
    </location>
</feature>
<feature type="domain" description="C2H2-type" evidence="12">
    <location>
        <begin position="853"/>
        <end position="880"/>
    </location>
</feature>
<keyword evidence="9" id="KW-0539">Nucleus</keyword>
<dbReference type="PROSITE" id="PS00028">
    <property type="entry name" value="ZINC_FINGER_C2H2_1"/>
    <property type="match status" value="18"/>
</dbReference>
<feature type="domain" description="C2H2-type" evidence="12">
    <location>
        <begin position="440"/>
        <end position="467"/>
    </location>
</feature>
<feature type="domain" description="C2H2-type" evidence="12">
    <location>
        <begin position="825"/>
        <end position="852"/>
    </location>
</feature>
<evidence type="ECO:0000256" key="10">
    <source>
        <dbReference type="PROSITE-ProRule" id="PRU00042"/>
    </source>
</evidence>
<feature type="domain" description="C2H2-type" evidence="12">
    <location>
        <begin position="496"/>
        <end position="523"/>
    </location>
</feature>
<keyword evidence="7" id="KW-0238">DNA-binding</keyword>
<dbReference type="InterPro" id="IPR050752">
    <property type="entry name" value="C2H2-ZF_domain"/>
</dbReference>
<feature type="domain" description="C2H2-type" evidence="12">
    <location>
        <begin position="552"/>
        <end position="579"/>
    </location>
</feature>
<evidence type="ECO:0000256" key="1">
    <source>
        <dbReference type="ARBA" id="ARBA00004123"/>
    </source>
</evidence>
<evidence type="ECO:0000256" key="4">
    <source>
        <dbReference type="ARBA" id="ARBA00022771"/>
    </source>
</evidence>
<keyword evidence="8" id="KW-0804">Transcription</keyword>
<evidence type="ECO:0000256" key="5">
    <source>
        <dbReference type="ARBA" id="ARBA00022833"/>
    </source>
</evidence>
<name>A0ABN7NMW0_TIMPD</name>
<organism evidence="13 14">
    <name type="scientific">Timema podura</name>
    <name type="common">Walking stick</name>
    <dbReference type="NCBI Taxonomy" id="61482"/>
    <lineage>
        <taxon>Eukaryota</taxon>
        <taxon>Metazoa</taxon>
        <taxon>Ecdysozoa</taxon>
        <taxon>Arthropoda</taxon>
        <taxon>Hexapoda</taxon>
        <taxon>Insecta</taxon>
        <taxon>Pterygota</taxon>
        <taxon>Neoptera</taxon>
        <taxon>Polyneoptera</taxon>
        <taxon>Phasmatodea</taxon>
        <taxon>Timematodea</taxon>
        <taxon>Timematoidea</taxon>
        <taxon>Timematidae</taxon>
        <taxon>Timema</taxon>
    </lineage>
</organism>
<evidence type="ECO:0000256" key="11">
    <source>
        <dbReference type="SAM" id="MobiDB-lite"/>
    </source>
</evidence>
<dbReference type="EMBL" id="CAJPIN010004768">
    <property type="protein sequence ID" value="CAG2057041.1"/>
    <property type="molecule type" value="Genomic_DNA"/>
</dbReference>
<accession>A0ABN7NMW0</accession>
<keyword evidence="5" id="KW-0862">Zinc</keyword>
<dbReference type="Proteomes" id="UP001153148">
    <property type="component" value="Unassembled WGS sequence"/>
</dbReference>
<dbReference type="Gene3D" id="3.30.160.60">
    <property type="entry name" value="Classic Zinc Finger"/>
    <property type="match status" value="18"/>
</dbReference>
<keyword evidence="6" id="KW-0805">Transcription regulation</keyword>
<feature type="domain" description="C2H2-type" evidence="12">
    <location>
        <begin position="468"/>
        <end position="495"/>
    </location>
</feature>
<evidence type="ECO:0000256" key="8">
    <source>
        <dbReference type="ARBA" id="ARBA00023163"/>
    </source>
</evidence>
<feature type="domain" description="C2H2-type" evidence="12">
    <location>
        <begin position="742"/>
        <end position="764"/>
    </location>
</feature>
<evidence type="ECO:0000259" key="12">
    <source>
        <dbReference type="PROSITE" id="PS50157"/>
    </source>
</evidence>
<feature type="domain" description="C2H2-type" evidence="12">
    <location>
        <begin position="881"/>
        <end position="908"/>
    </location>
</feature>
<feature type="domain" description="C2H2-type" evidence="12">
    <location>
        <begin position="196"/>
        <end position="223"/>
    </location>
</feature>
<dbReference type="PROSITE" id="PS50157">
    <property type="entry name" value="ZINC_FINGER_C2H2_2"/>
    <property type="match status" value="20"/>
</dbReference>
<feature type="domain" description="C2H2-type" evidence="12">
    <location>
        <begin position="524"/>
        <end position="551"/>
    </location>
</feature>
<evidence type="ECO:0000256" key="7">
    <source>
        <dbReference type="ARBA" id="ARBA00023125"/>
    </source>
</evidence>
<evidence type="ECO:0000256" key="3">
    <source>
        <dbReference type="ARBA" id="ARBA00022737"/>
    </source>
</evidence>
<keyword evidence="14" id="KW-1185">Reference proteome</keyword>
<evidence type="ECO:0000256" key="2">
    <source>
        <dbReference type="ARBA" id="ARBA00022723"/>
    </source>
</evidence>
<evidence type="ECO:0000256" key="6">
    <source>
        <dbReference type="ARBA" id="ARBA00023015"/>
    </source>
</evidence>
<dbReference type="InterPro" id="IPR036236">
    <property type="entry name" value="Znf_C2H2_sf"/>
</dbReference>
<evidence type="ECO:0000256" key="9">
    <source>
        <dbReference type="ARBA" id="ARBA00023242"/>
    </source>
</evidence>
<keyword evidence="4 10" id="KW-0863">Zinc-finger</keyword>
<feature type="domain" description="C2H2-type" evidence="12">
    <location>
        <begin position="224"/>
        <end position="251"/>
    </location>
</feature>
<evidence type="ECO:0000313" key="13">
    <source>
        <dbReference type="EMBL" id="CAG2057041.1"/>
    </source>
</evidence>
<comment type="subcellular location">
    <subcellularLocation>
        <location evidence="1">Nucleus</location>
    </subcellularLocation>
</comment>
<dbReference type="Pfam" id="PF13912">
    <property type="entry name" value="zf-C2H2_6"/>
    <property type="match status" value="3"/>
</dbReference>
<reference evidence="13" key="1">
    <citation type="submission" date="2021-03" db="EMBL/GenBank/DDBJ databases">
        <authorList>
            <person name="Tran Van P."/>
        </authorList>
    </citation>
    <scope>NUCLEOTIDE SEQUENCE</scope>
</reference>
<dbReference type="InterPro" id="IPR013087">
    <property type="entry name" value="Znf_C2H2_type"/>
</dbReference>
<protein>
    <recommendedName>
        <fullName evidence="12">C2H2-type domain-containing protein</fullName>
    </recommendedName>
</protein>
<dbReference type="Pfam" id="PF00096">
    <property type="entry name" value="zf-C2H2"/>
    <property type="match status" value="11"/>
</dbReference>
<comment type="caution">
    <text evidence="13">The sequence shown here is derived from an EMBL/GenBank/DDBJ whole genome shotgun (WGS) entry which is preliminary data.</text>
</comment>
<sequence length="975" mass="110837">VEWENNGQSTINEESQDSRCVTFDGPCGIQEISTVHGKIPVEMCTVNINDEPPPIDSAEPNKKEVEIKLEETSTLEERCGGNIPLADSGISNCTLEEKYIPTAQSPRRKQSEKAAKVLCEKRYRHLQNVHSKNKQEHKQCVDLCSFCGRSFRSSGNLKKHILRVHTENPPRELCNICGKTYTNLKIHLLTHSEQYYKCSECGHSSKWKQCFINHLRVHSSERPISCSFCDKSFKDKKKLNQHIRTHTGEMPYMCKHCGRSFSRRWNHIQHVRLHTGAIAICLCGVPAHQDKYLEGPIKLCHIVMVSKNFETHSRNNEPFQESTPEFFNVITTEEPDVSAFCEVTLTAIDDTKKTNLENKNKMIQSKKSKTNTIKKKVKICKEKGALNNKTTKKPSKRRVKRKRTCVDANESIVLRNFASPKSSGPSSSTSDPVPVQDKRHTCHICLKSYASRHSLTEHMAWHSGIKTFFCPVCEKGYYSATQLRTHARTHSSIRPYLCNICGKSYKLDSDLKRHSFIHSELSPYLCNICGKTTNSKSELNVHIQLHSNEKKYLCSDCGRAFKLRSVLKKHSAVHSPEKPEVCKVCDMSFKRKEYLERHMRIHTGENPYICKFCGRAFSGKWNMIQHVRLHTGVKPYVCNVCGEAFTHNVTLRKHAEKHKVQLDTQHLMPPPLTRKTLNKNIGKVTLVKPLVSESNKNSESIASISSSIEDKSVPKSVVAGHCKDPINCSEIEPLSSLSSPLFHCSKCPKTYDTHQSLMNHMSSHMTKVFVCTECDKCFSNAYQLKIHAVSHSADRPYSCAQCGKCFKTYNKLSQHAGTHSDYPRHRCDVCGKSFKAKSILNSHRHVHSSDKDYLCTECGKAFKWKRVFVTHLKVHSAEKPLKCATCNKAFKRKEHLSRHMNIHTKENPFVCEFCGRSFSQSSNLTSHIRLHTGAKPFSCHVCGKAFRHRLSLKKHGKHHKASEVGAGQAPLAQHK</sequence>
<dbReference type="SUPFAM" id="SSF57667">
    <property type="entry name" value="beta-beta-alpha zinc fingers"/>
    <property type="match status" value="12"/>
</dbReference>
<feature type="domain" description="C2H2-type" evidence="12">
    <location>
        <begin position="769"/>
        <end position="796"/>
    </location>
</feature>
<feature type="domain" description="C2H2-type" evidence="12">
    <location>
        <begin position="580"/>
        <end position="607"/>
    </location>
</feature>
<feature type="domain" description="C2H2-type" evidence="12">
    <location>
        <begin position="797"/>
        <end position="824"/>
    </location>
</feature>
<feature type="domain" description="C2H2-type" evidence="12">
    <location>
        <begin position="937"/>
        <end position="964"/>
    </location>
</feature>
<dbReference type="PANTHER" id="PTHR24384:SF189">
    <property type="entry name" value="C2H2-TYPE DOMAIN-CONTAINING PROTEIN-RELATED"/>
    <property type="match status" value="1"/>
</dbReference>
<feature type="domain" description="C2H2-type" evidence="12">
    <location>
        <begin position="636"/>
        <end position="658"/>
    </location>
</feature>
<feature type="domain" description="C2H2-type" evidence="12">
    <location>
        <begin position="252"/>
        <end position="279"/>
    </location>
</feature>
<feature type="non-terminal residue" evidence="13">
    <location>
        <position position="1"/>
    </location>
</feature>
<feature type="domain" description="C2H2-type" evidence="12">
    <location>
        <begin position="142"/>
        <end position="170"/>
    </location>
</feature>
<feature type="domain" description="C2H2-type" evidence="12">
    <location>
        <begin position="909"/>
        <end position="936"/>
    </location>
</feature>
<keyword evidence="2" id="KW-0479">Metal-binding</keyword>